<keyword evidence="6" id="KW-0809">Transit peptide</keyword>
<evidence type="ECO:0000259" key="11">
    <source>
        <dbReference type="Pfam" id="PF03151"/>
    </source>
</evidence>
<dbReference type="InterPro" id="IPR037185">
    <property type="entry name" value="EmrE-like"/>
</dbReference>
<comment type="subcellular location">
    <subcellularLocation>
        <location evidence="1">Plastid</location>
        <location evidence="1">Chloroplast membrane</location>
        <topology evidence="1">Multi-pass membrane protein</topology>
    </subcellularLocation>
</comment>
<dbReference type="GO" id="GO:0031969">
    <property type="term" value="C:chloroplast membrane"/>
    <property type="evidence" value="ECO:0007669"/>
    <property type="project" value="UniProtKB-SubCell"/>
</dbReference>
<evidence type="ECO:0000256" key="3">
    <source>
        <dbReference type="ARBA" id="ARBA00022528"/>
    </source>
</evidence>
<dbReference type="AlphaFoldDB" id="A0A6P5FTY8"/>
<dbReference type="GO" id="GO:0015718">
    <property type="term" value="P:monocarboxylic acid transport"/>
    <property type="evidence" value="ECO:0007669"/>
    <property type="project" value="UniProtKB-ARBA"/>
</dbReference>
<evidence type="ECO:0000256" key="9">
    <source>
        <dbReference type="SAM" id="MobiDB-lite"/>
    </source>
</evidence>
<keyword evidence="3" id="KW-0150">Chloroplast</keyword>
<dbReference type="InterPro" id="IPR004853">
    <property type="entry name" value="Sugar_P_trans_dom"/>
</dbReference>
<keyword evidence="5 10" id="KW-0812">Transmembrane</keyword>
<dbReference type="InterPro" id="IPR050186">
    <property type="entry name" value="TPT_transporter"/>
</dbReference>
<evidence type="ECO:0000256" key="8">
    <source>
        <dbReference type="ARBA" id="ARBA00023136"/>
    </source>
</evidence>
<feature type="compositionally biased region" description="Low complexity" evidence="9">
    <location>
        <begin position="28"/>
        <end position="39"/>
    </location>
</feature>
<dbReference type="NCBIfam" id="TIGR00817">
    <property type="entry name" value="tpt"/>
    <property type="match status" value="1"/>
</dbReference>
<feature type="domain" description="Sugar phosphate transporter" evidence="11">
    <location>
        <begin position="134"/>
        <end position="424"/>
    </location>
</feature>
<dbReference type="InterPro" id="IPR004696">
    <property type="entry name" value="Tpt_PEP_transl"/>
</dbReference>
<dbReference type="OrthoDB" id="6418713at2759"/>
<evidence type="ECO:0000256" key="5">
    <source>
        <dbReference type="ARBA" id="ARBA00022692"/>
    </source>
</evidence>
<evidence type="ECO:0000313" key="13">
    <source>
        <dbReference type="RefSeq" id="XP_020099419.1"/>
    </source>
</evidence>
<dbReference type="GO" id="GO:0046943">
    <property type="term" value="F:carboxylic acid transmembrane transporter activity"/>
    <property type="evidence" value="ECO:0007669"/>
    <property type="project" value="UniProtKB-ARBA"/>
</dbReference>
<feature type="transmembrane region" description="Helical" evidence="10">
    <location>
        <begin position="274"/>
        <end position="290"/>
    </location>
</feature>
<feature type="transmembrane region" description="Helical" evidence="10">
    <location>
        <begin position="195"/>
        <end position="215"/>
    </location>
</feature>
<evidence type="ECO:0000256" key="2">
    <source>
        <dbReference type="ARBA" id="ARBA00022448"/>
    </source>
</evidence>
<evidence type="ECO:0000256" key="10">
    <source>
        <dbReference type="SAM" id="Phobius"/>
    </source>
</evidence>
<proteinExistence type="predicted"/>
<keyword evidence="4" id="KW-0934">Plastid</keyword>
<evidence type="ECO:0000256" key="4">
    <source>
        <dbReference type="ARBA" id="ARBA00022640"/>
    </source>
</evidence>
<reference evidence="13" key="2">
    <citation type="submission" date="2025-08" db="UniProtKB">
        <authorList>
            <consortium name="RefSeq"/>
        </authorList>
    </citation>
    <scope>IDENTIFICATION</scope>
    <source>
        <tissue evidence="13">Leaf</tissue>
    </source>
</reference>
<feature type="region of interest" description="Disordered" evidence="9">
    <location>
        <begin position="1"/>
        <end position="40"/>
    </location>
</feature>
<evidence type="ECO:0000313" key="12">
    <source>
        <dbReference type="Proteomes" id="UP000515123"/>
    </source>
</evidence>
<gene>
    <name evidence="13" type="primary">LOC109717887</name>
</gene>
<evidence type="ECO:0000256" key="6">
    <source>
        <dbReference type="ARBA" id="ARBA00022946"/>
    </source>
</evidence>
<evidence type="ECO:0000256" key="7">
    <source>
        <dbReference type="ARBA" id="ARBA00022989"/>
    </source>
</evidence>
<dbReference type="GO" id="GO:0015605">
    <property type="term" value="F:organophosphate ester transmembrane transporter activity"/>
    <property type="evidence" value="ECO:0007669"/>
    <property type="project" value="UniProtKB-ARBA"/>
</dbReference>
<feature type="transmembrane region" description="Helical" evidence="10">
    <location>
        <begin position="407"/>
        <end position="424"/>
    </location>
</feature>
<keyword evidence="2" id="KW-0813">Transport</keyword>
<feature type="region of interest" description="Disordered" evidence="9">
    <location>
        <begin position="60"/>
        <end position="124"/>
    </location>
</feature>
<reference evidence="12" key="1">
    <citation type="journal article" date="2015" name="Nat. Genet.">
        <title>The pineapple genome and the evolution of CAM photosynthesis.</title>
        <authorList>
            <person name="Ming R."/>
            <person name="VanBuren R."/>
            <person name="Wai C.M."/>
            <person name="Tang H."/>
            <person name="Schatz M.C."/>
            <person name="Bowers J.E."/>
            <person name="Lyons E."/>
            <person name="Wang M.L."/>
            <person name="Chen J."/>
            <person name="Biggers E."/>
            <person name="Zhang J."/>
            <person name="Huang L."/>
            <person name="Zhang L."/>
            <person name="Miao W."/>
            <person name="Zhang J."/>
            <person name="Ye Z."/>
            <person name="Miao C."/>
            <person name="Lin Z."/>
            <person name="Wang H."/>
            <person name="Zhou H."/>
            <person name="Yim W.C."/>
            <person name="Priest H.D."/>
            <person name="Zheng C."/>
            <person name="Woodhouse M."/>
            <person name="Edger P.P."/>
            <person name="Guyot R."/>
            <person name="Guo H.B."/>
            <person name="Guo H."/>
            <person name="Zheng G."/>
            <person name="Singh R."/>
            <person name="Sharma A."/>
            <person name="Min X."/>
            <person name="Zheng Y."/>
            <person name="Lee H."/>
            <person name="Gurtowski J."/>
            <person name="Sedlazeck F.J."/>
            <person name="Harkess A."/>
            <person name="McKain M.R."/>
            <person name="Liao Z."/>
            <person name="Fang J."/>
            <person name="Liu J."/>
            <person name="Zhang X."/>
            <person name="Zhang Q."/>
            <person name="Hu W."/>
            <person name="Qin Y."/>
            <person name="Wang K."/>
            <person name="Chen L.Y."/>
            <person name="Shirley N."/>
            <person name="Lin Y.R."/>
            <person name="Liu L.Y."/>
            <person name="Hernandez A.G."/>
            <person name="Wright C.L."/>
            <person name="Bulone V."/>
            <person name="Tuskan G.A."/>
            <person name="Heath K."/>
            <person name="Zee F."/>
            <person name="Moore P.H."/>
            <person name="Sunkar R."/>
            <person name="Leebens-Mack J.H."/>
            <person name="Mockler T."/>
            <person name="Bennetzen J.L."/>
            <person name="Freeling M."/>
            <person name="Sankoff D."/>
            <person name="Paterson A.H."/>
            <person name="Zhu X."/>
            <person name="Yang X."/>
            <person name="Smith J.A."/>
            <person name="Cushman J.C."/>
            <person name="Paull R.E."/>
            <person name="Yu Q."/>
        </authorList>
    </citation>
    <scope>NUCLEOTIDE SEQUENCE [LARGE SCALE GENOMIC DNA]</scope>
    <source>
        <strain evidence="12">cv. F153</strain>
    </source>
</reference>
<dbReference type="Proteomes" id="UP000515123">
    <property type="component" value="Linkage group 12"/>
</dbReference>
<keyword evidence="12" id="KW-1185">Reference proteome</keyword>
<protein>
    <submittedName>
        <fullName evidence="13">Triose phosphate/phosphate translocator, non-green plastid, chloroplastic-like isoform X1</fullName>
    </submittedName>
</protein>
<feature type="transmembrane region" description="Helical" evidence="10">
    <location>
        <begin position="311"/>
        <end position="332"/>
    </location>
</feature>
<accession>A0A6P5FTY8</accession>
<keyword evidence="8 10" id="KW-0472">Membrane</keyword>
<organism evidence="12 13">
    <name type="scientific">Ananas comosus</name>
    <name type="common">Pineapple</name>
    <name type="synonym">Ananas ananas</name>
    <dbReference type="NCBI Taxonomy" id="4615"/>
    <lineage>
        <taxon>Eukaryota</taxon>
        <taxon>Viridiplantae</taxon>
        <taxon>Streptophyta</taxon>
        <taxon>Embryophyta</taxon>
        <taxon>Tracheophyta</taxon>
        <taxon>Spermatophyta</taxon>
        <taxon>Magnoliopsida</taxon>
        <taxon>Liliopsida</taxon>
        <taxon>Poales</taxon>
        <taxon>Bromeliaceae</taxon>
        <taxon>Bromelioideae</taxon>
        <taxon>Ananas</taxon>
    </lineage>
</organism>
<dbReference type="Pfam" id="PF03151">
    <property type="entry name" value="TPT"/>
    <property type="match status" value="1"/>
</dbReference>
<feature type="transmembrane region" description="Helical" evidence="10">
    <location>
        <begin position="160"/>
        <end position="183"/>
    </location>
</feature>
<feature type="compositionally biased region" description="Low complexity" evidence="9">
    <location>
        <begin position="87"/>
        <end position="112"/>
    </location>
</feature>
<feature type="transmembrane region" description="Helical" evidence="10">
    <location>
        <begin position="134"/>
        <end position="153"/>
    </location>
</feature>
<name>A0A6P5FTY8_ANACO</name>
<feature type="compositionally biased region" description="Low complexity" evidence="9">
    <location>
        <begin position="1"/>
        <end position="19"/>
    </location>
</feature>
<sequence length="434" mass="46764">MQTTTAAAPPSSCSSSAGALLPFSTTKSPPLLLGRSSLPKFGRQWSATTRRSLFLSQYSHSHPHSLPRSAATLSRSTKRDPSPFPFTASTHTSSSSSSAGTTAATAASSIPDSGGGGGAEGDERAASAPVVGTLQLGALLALWYLFNIYFNIYNKQVLKVFPYPITITTFQLAVGTVLILFMWGAKLYRRPVVSYSKLVAILPLAIIHTFGNLFTNMSLGKVAVSFTHTIKALEPFFTIVLSALFLGELPTVWVLASLVPIVGGVALASFTEASFNWIGFWSAMASNLANQSRNVLSKKVMGKKEESLDNINLFSIITIMSLFLTIPVMLLAEGIKFTPSYMHSAGLNLREIFTRSLLAGLCFHAYQQLSYMILERVSPVTHSVANCVKRVVVIVTSVLFFKTPVSPLNSLGTGVALAGVFLYSRVKRIKTKFV</sequence>
<dbReference type="SUPFAM" id="SSF103481">
    <property type="entry name" value="Multidrug resistance efflux transporter EmrE"/>
    <property type="match status" value="2"/>
</dbReference>
<dbReference type="GeneID" id="109717887"/>
<feature type="transmembrane region" description="Helical" evidence="10">
    <location>
        <begin position="236"/>
        <end position="262"/>
    </location>
</feature>
<dbReference type="PANTHER" id="PTHR11132">
    <property type="entry name" value="SOLUTE CARRIER FAMILY 35"/>
    <property type="match status" value="1"/>
</dbReference>
<dbReference type="RefSeq" id="XP_020099419.1">
    <property type="nucleotide sequence ID" value="XM_020243830.1"/>
</dbReference>
<keyword evidence="7 10" id="KW-1133">Transmembrane helix</keyword>
<evidence type="ECO:0000256" key="1">
    <source>
        <dbReference type="ARBA" id="ARBA00004508"/>
    </source>
</evidence>